<keyword evidence="2" id="KW-1185">Reference proteome</keyword>
<proteinExistence type="predicted"/>
<reference evidence="1 2" key="1">
    <citation type="submission" date="2024-10" db="EMBL/GenBank/DDBJ databases">
        <title>The Natural Products Discovery Center: Release of the First 8490 Sequenced Strains for Exploring Actinobacteria Biosynthetic Diversity.</title>
        <authorList>
            <person name="Kalkreuter E."/>
            <person name="Kautsar S.A."/>
            <person name="Yang D."/>
            <person name="Bader C.D."/>
            <person name="Teijaro C.N."/>
            <person name="Fluegel L."/>
            <person name="Davis C.M."/>
            <person name="Simpson J.R."/>
            <person name="Lauterbach L."/>
            <person name="Steele A.D."/>
            <person name="Gui C."/>
            <person name="Meng S."/>
            <person name="Li G."/>
            <person name="Viehrig K."/>
            <person name="Ye F."/>
            <person name="Su P."/>
            <person name="Kiefer A.F."/>
            <person name="Nichols A."/>
            <person name="Cepeda A.J."/>
            <person name="Yan W."/>
            <person name="Fan B."/>
            <person name="Jiang Y."/>
            <person name="Adhikari A."/>
            <person name="Zheng C.-J."/>
            <person name="Schuster L."/>
            <person name="Cowan T.M."/>
            <person name="Smanski M.J."/>
            <person name="Chevrette M.G."/>
            <person name="De Carvalho L.P.S."/>
            <person name="Shen B."/>
        </authorList>
    </citation>
    <scope>NUCLEOTIDE SEQUENCE [LARGE SCALE GENOMIC DNA]</scope>
    <source>
        <strain evidence="1 2">NPDC018013</strain>
    </source>
</reference>
<protein>
    <submittedName>
        <fullName evidence="1">Uncharacterized protein</fullName>
    </submittedName>
</protein>
<organism evidence="1 2">
    <name type="scientific">Streptomyces celluloflavus</name>
    <dbReference type="NCBI Taxonomy" id="58344"/>
    <lineage>
        <taxon>Bacteria</taxon>
        <taxon>Bacillati</taxon>
        <taxon>Actinomycetota</taxon>
        <taxon>Actinomycetes</taxon>
        <taxon>Kitasatosporales</taxon>
        <taxon>Streptomycetaceae</taxon>
        <taxon>Streptomyces</taxon>
    </lineage>
</organism>
<comment type="caution">
    <text evidence="1">The sequence shown here is derived from an EMBL/GenBank/DDBJ whole genome shotgun (WGS) entry which is preliminary data.</text>
</comment>
<evidence type="ECO:0000313" key="1">
    <source>
        <dbReference type="EMBL" id="MFH8586487.1"/>
    </source>
</evidence>
<sequence length="84" mass="9141">MCGRRRTEKPKRRAAQAVRWDGHEPLGLGTEITLMMTEHGMVAPAVGGSFLTQFDDVLAAAAPELTGHARAADTGRRRWLCLPA</sequence>
<dbReference type="RefSeq" id="WP_397673517.1">
    <property type="nucleotide sequence ID" value="NZ_JBIRGH010000010.1"/>
</dbReference>
<dbReference type="EMBL" id="JBIRGH010000010">
    <property type="protein sequence ID" value="MFH8586487.1"/>
    <property type="molecule type" value="Genomic_DNA"/>
</dbReference>
<gene>
    <name evidence="1" type="ORF">ACH4GP_19105</name>
</gene>
<accession>A0ABW7REJ8</accession>
<dbReference type="Proteomes" id="UP001610990">
    <property type="component" value="Unassembled WGS sequence"/>
</dbReference>
<name>A0ABW7REJ8_9ACTN</name>
<evidence type="ECO:0000313" key="2">
    <source>
        <dbReference type="Proteomes" id="UP001610990"/>
    </source>
</evidence>